<evidence type="ECO:0000256" key="2">
    <source>
        <dbReference type="ARBA" id="ARBA00022898"/>
    </source>
</evidence>
<dbReference type="GO" id="GO:0008483">
    <property type="term" value="F:transaminase activity"/>
    <property type="evidence" value="ECO:0007669"/>
    <property type="project" value="UniProtKB-KW"/>
</dbReference>
<feature type="domain" description="Aminotransferase class V" evidence="5">
    <location>
        <begin position="18"/>
        <end position="370"/>
    </location>
</feature>
<keyword evidence="2" id="KW-0663">Pyridoxal phosphate</keyword>
<evidence type="ECO:0000256" key="4">
    <source>
        <dbReference type="RuleBase" id="RU004504"/>
    </source>
</evidence>
<evidence type="ECO:0000259" key="5">
    <source>
        <dbReference type="Pfam" id="PF00266"/>
    </source>
</evidence>
<dbReference type="InterPro" id="IPR000192">
    <property type="entry name" value="Aminotrans_V_dom"/>
</dbReference>
<evidence type="ECO:0000256" key="1">
    <source>
        <dbReference type="ARBA" id="ARBA00001933"/>
    </source>
</evidence>
<keyword evidence="6" id="KW-0032">Aminotransferase</keyword>
<dbReference type="PANTHER" id="PTHR43586">
    <property type="entry name" value="CYSTEINE DESULFURASE"/>
    <property type="match status" value="1"/>
</dbReference>
<sequence length="379" mass="42979">MNFPAPYRELFPHTQTQIYLNHAAISPFSTRVVETLNEYIAQRHLTEIENYFSFQPKLQEARERLARLLHTHADRIAFSQNTSGGFNILAASFPWQPGDRILLNRLEFPANVYPFENLRHLGVEIDYVTPRGHYLALEDFAAAMTPRTRLLSVSQVQFLSGQRINLEGLSELCHAHGTWLSVDSIQALGATDLNVETLGIDFVSCGGHKWLMGPAGAGFLYISKRLQAELKPVFAGWLSVENEWDLLDYELKFRGDACRFETGTLNFLGIAGLHAALGLFEEIGMHTIETHILFLTAWLRDACEDLGLKVITPAHSSERLGILTLDLPPAQATHLYEILTQNKVECSLREERYLRFSPHFYNTQTELERVLEILKAALE</sequence>
<accession>A0A2M7G7Q7</accession>
<dbReference type="Gene3D" id="3.40.640.10">
    <property type="entry name" value="Type I PLP-dependent aspartate aminotransferase-like (Major domain)"/>
    <property type="match status" value="1"/>
</dbReference>
<evidence type="ECO:0000256" key="3">
    <source>
        <dbReference type="RuleBase" id="RU004075"/>
    </source>
</evidence>
<comment type="caution">
    <text evidence="6">The sequence shown here is derived from an EMBL/GenBank/DDBJ whole genome shotgun (WGS) entry which is preliminary data.</text>
</comment>
<dbReference type="InterPro" id="IPR020578">
    <property type="entry name" value="Aminotrans_V_PyrdxlP_BS"/>
</dbReference>
<comment type="similarity">
    <text evidence="3">Belongs to the class-V pyridoxal-phosphate-dependent aminotransferase family.</text>
</comment>
<evidence type="ECO:0000313" key="7">
    <source>
        <dbReference type="Proteomes" id="UP000231019"/>
    </source>
</evidence>
<dbReference type="SUPFAM" id="SSF53383">
    <property type="entry name" value="PLP-dependent transferases"/>
    <property type="match status" value="1"/>
</dbReference>
<dbReference type="Pfam" id="PF00266">
    <property type="entry name" value="Aminotran_5"/>
    <property type="match status" value="1"/>
</dbReference>
<dbReference type="AlphaFoldDB" id="A0A2M7G7Q7"/>
<dbReference type="Proteomes" id="UP000231019">
    <property type="component" value="Unassembled WGS sequence"/>
</dbReference>
<protein>
    <submittedName>
        <fullName evidence="6">Aminotransferase</fullName>
    </submittedName>
</protein>
<name>A0A2M7G7Q7_9BACT</name>
<comment type="cofactor">
    <cofactor evidence="1 4">
        <name>pyridoxal 5'-phosphate</name>
        <dbReference type="ChEBI" id="CHEBI:597326"/>
    </cofactor>
</comment>
<evidence type="ECO:0000313" key="6">
    <source>
        <dbReference type="EMBL" id="PIW18105.1"/>
    </source>
</evidence>
<proteinExistence type="inferred from homology"/>
<dbReference type="PROSITE" id="PS00595">
    <property type="entry name" value="AA_TRANSFER_CLASS_5"/>
    <property type="match status" value="1"/>
</dbReference>
<gene>
    <name evidence="6" type="ORF">COW36_06135</name>
</gene>
<dbReference type="Gene3D" id="3.90.1150.10">
    <property type="entry name" value="Aspartate Aminotransferase, domain 1"/>
    <property type="match status" value="1"/>
</dbReference>
<dbReference type="EMBL" id="PFFQ01000014">
    <property type="protein sequence ID" value="PIW18105.1"/>
    <property type="molecule type" value="Genomic_DNA"/>
</dbReference>
<dbReference type="InterPro" id="IPR015424">
    <property type="entry name" value="PyrdxlP-dep_Trfase"/>
</dbReference>
<dbReference type="PANTHER" id="PTHR43586:SF15">
    <property type="entry name" value="BLR3095 PROTEIN"/>
    <property type="match status" value="1"/>
</dbReference>
<organism evidence="6 7">
    <name type="scientific">bacterium (Candidatus Blackallbacteria) CG17_big_fil_post_rev_8_21_14_2_50_48_46</name>
    <dbReference type="NCBI Taxonomy" id="2014261"/>
    <lineage>
        <taxon>Bacteria</taxon>
        <taxon>Candidatus Blackallbacteria</taxon>
    </lineage>
</organism>
<dbReference type="InterPro" id="IPR015421">
    <property type="entry name" value="PyrdxlP-dep_Trfase_major"/>
</dbReference>
<dbReference type="InterPro" id="IPR015422">
    <property type="entry name" value="PyrdxlP-dep_Trfase_small"/>
</dbReference>
<keyword evidence="6" id="KW-0808">Transferase</keyword>
<reference evidence="6 7" key="1">
    <citation type="submission" date="2017-09" db="EMBL/GenBank/DDBJ databases">
        <title>Depth-based differentiation of microbial function through sediment-hosted aquifers and enrichment of novel symbionts in the deep terrestrial subsurface.</title>
        <authorList>
            <person name="Probst A.J."/>
            <person name="Ladd B."/>
            <person name="Jarett J.K."/>
            <person name="Geller-Mcgrath D.E."/>
            <person name="Sieber C.M."/>
            <person name="Emerson J.B."/>
            <person name="Anantharaman K."/>
            <person name="Thomas B.C."/>
            <person name="Malmstrom R."/>
            <person name="Stieglmeier M."/>
            <person name="Klingl A."/>
            <person name="Woyke T."/>
            <person name="Ryan C.M."/>
            <person name="Banfield J.F."/>
        </authorList>
    </citation>
    <scope>NUCLEOTIDE SEQUENCE [LARGE SCALE GENOMIC DNA]</scope>
    <source>
        <strain evidence="6">CG17_big_fil_post_rev_8_21_14_2_50_48_46</strain>
    </source>
</reference>